<sequence>MSTFAEVVVLALNAHEVMEPLTREDRTRSWQGRFVPIESQWGRSFGLGWAVEFERMRTRSGLLRHLESLPWPCPNSVQVLIHDQDDDCFGLWMMHDGKLVEVPLPRTQRFHLPAPPTDEFPPSPGYLLRTDEDRELPEQTPPDRRDPRPAW</sequence>
<feature type="compositionally biased region" description="Pro residues" evidence="1">
    <location>
        <begin position="113"/>
        <end position="124"/>
    </location>
</feature>
<keyword evidence="3" id="KW-1185">Reference proteome</keyword>
<dbReference type="Proteomes" id="UP001249760">
    <property type="component" value="Unassembled WGS sequence"/>
</dbReference>
<comment type="caution">
    <text evidence="2">The sequence shown here is derived from an EMBL/GenBank/DDBJ whole genome shotgun (WGS) entry which is preliminary data.</text>
</comment>
<name>A0ABU3JZH8_9ACTN</name>
<accession>A0ABU3JZH8</accession>
<dbReference type="EMBL" id="JASKMA010000028">
    <property type="protein sequence ID" value="MDT6987362.1"/>
    <property type="molecule type" value="Genomic_DNA"/>
</dbReference>
<protein>
    <submittedName>
        <fullName evidence="2">Uncharacterized protein</fullName>
    </submittedName>
</protein>
<organism evidence="2 3">
    <name type="scientific">Streptomyces lusitanus</name>
    <dbReference type="NCBI Taxonomy" id="68232"/>
    <lineage>
        <taxon>Bacteria</taxon>
        <taxon>Bacillati</taxon>
        <taxon>Actinomycetota</taxon>
        <taxon>Actinomycetes</taxon>
        <taxon>Kitasatosporales</taxon>
        <taxon>Streptomycetaceae</taxon>
        <taxon>Streptomyces</taxon>
    </lineage>
</organism>
<proteinExistence type="predicted"/>
<dbReference type="RefSeq" id="WP_394309970.1">
    <property type="nucleotide sequence ID" value="NZ_JASKMA010000028.1"/>
</dbReference>
<feature type="region of interest" description="Disordered" evidence="1">
    <location>
        <begin position="110"/>
        <end position="151"/>
    </location>
</feature>
<feature type="compositionally biased region" description="Basic and acidic residues" evidence="1">
    <location>
        <begin position="141"/>
        <end position="151"/>
    </location>
</feature>
<evidence type="ECO:0000313" key="2">
    <source>
        <dbReference type="EMBL" id="MDT6987362.1"/>
    </source>
</evidence>
<reference evidence="2 3" key="1">
    <citation type="submission" date="2023-05" db="EMBL/GenBank/DDBJ databases">
        <title>Streptomyces fuscus sp. nov., a brown-black pigment producing actinomyces isolated from dry sand of Sea duck farm.</title>
        <authorList>
            <person name="Xie J."/>
            <person name="Shen N."/>
        </authorList>
    </citation>
    <scope>NUCLEOTIDE SEQUENCE [LARGE SCALE GENOMIC DNA]</scope>
    <source>
        <strain evidence="2 3">CGMCC 4.1745</strain>
    </source>
</reference>
<evidence type="ECO:0000256" key="1">
    <source>
        <dbReference type="SAM" id="MobiDB-lite"/>
    </source>
</evidence>
<gene>
    <name evidence="2" type="ORF">QNO04_28285</name>
</gene>
<evidence type="ECO:0000313" key="3">
    <source>
        <dbReference type="Proteomes" id="UP001249760"/>
    </source>
</evidence>